<organism evidence="1 2">
    <name type="scientific">Acrocarpospora pleiomorpha</name>
    <dbReference type="NCBI Taxonomy" id="90975"/>
    <lineage>
        <taxon>Bacteria</taxon>
        <taxon>Bacillati</taxon>
        <taxon>Actinomycetota</taxon>
        <taxon>Actinomycetes</taxon>
        <taxon>Streptosporangiales</taxon>
        <taxon>Streptosporangiaceae</taxon>
        <taxon>Acrocarpospora</taxon>
    </lineage>
</organism>
<accession>A0A5M3XEU4</accession>
<protein>
    <submittedName>
        <fullName evidence="1">Uncharacterized protein</fullName>
    </submittedName>
</protein>
<proteinExistence type="predicted"/>
<evidence type="ECO:0000313" key="1">
    <source>
        <dbReference type="EMBL" id="GES19580.1"/>
    </source>
</evidence>
<keyword evidence="2" id="KW-1185">Reference proteome</keyword>
<name>A0A5M3XEU4_9ACTN</name>
<dbReference type="RefSeq" id="WP_344317355.1">
    <property type="nucleotide sequence ID" value="NZ_BAAAHM010000022.1"/>
</dbReference>
<comment type="caution">
    <text evidence="1">The sequence shown here is derived from an EMBL/GenBank/DDBJ whole genome shotgun (WGS) entry which is preliminary data.</text>
</comment>
<dbReference type="AlphaFoldDB" id="A0A5M3XEU4"/>
<reference evidence="1 2" key="1">
    <citation type="submission" date="2019-10" db="EMBL/GenBank/DDBJ databases">
        <title>Whole genome shotgun sequence of Acrocarpospora pleiomorpha NBRC 16267.</title>
        <authorList>
            <person name="Ichikawa N."/>
            <person name="Kimura A."/>
            <person name="Kitahashi Y."/>
            <person name="Komaki H."/>
            <person name="Oguchi A."/>
        </authorList>
    </citation>
    <scope>NUCLEOTIDE SEQUENCE [LARGE SCALE GENOMIC DNA]</scope>
    <source>
        <strain evidence="1 2">NBRC 16267</strain>
    </source>
</reference>
<dbReference type="EMBL" id="BLAF01000012">
    <property type="protein sequence ID" value="GES19580.1"/>
    <property type="molecule type" value="Genomic_DNA"/>
</dbReference>
<evidence type="ECO:0000313" key="2">
    <source>
        <dbReference type="Proteomes" id="UP000377595"/>
    </source>
</evidence>
<sequence>MYYLSACIPGMLRGAMSDDVLSIIPADPYWQPERDAAERAAALAAELAPGTPDGVDVEIEVTWHESLTVVDCGSNLIKIGCPLCAASIDTEWWAELTEVRDEEGFTTLAIQVPCCGGQTSLDALDYDWPCGFARFEIAIWNPDRGWFNDKELAAFANALGHPVRQVIAHI</sequence>
<dbReference type="Proteomes" id="UP000377595">
    <property type="component" value="Unassembled WGS sequence"/>
</dbReference>
<gene>
    <name evidence="1" type="ORF">Aple_024760</name>
</gene>